<keyword evidence="2" id="KW-1185">Reference proteome</keyword>
<gene>
    <name evidence="1" type="ORF">DYU11_31110</name>
</gene>
<proteinExistence type="predicted"/>
<organism evidence="1 2">
    <name type="scientific">Fibrisoma montanum</name>
    <dbReference type="NCBI Taxonomy" id="2305895"/>
    <lineage>
        <taxon>Bacteria</taxon>
        <taxon>Pseudomonadati</taxon>
        <taxon>Bacteroidota</taxon>
        <taxon>Cytophagia</taxon>
        <taxon>Cytophagales</taxon>
        <taxon>Spirosomataceae</taxon>
        <taxon>Fibrisoma</taxon>
    </lineage>
</organism>
<protein>
    <submittedName>
        <fullName evidence="1">Phosphopantetheine-binding protein</fullName>
    </submittedName>
</protein>
<dbReference type="SUPFAM" id="SSF47336">
    <property type="entry name" value="ACP-like"/>
    <property type="match status" value="1"/>
</dbReference>
<evidence type="ECO:0000313" key="2">
    <source>
        <dbReference type="Proteomes" id="UP000283523"/>
    </source>
</evidence>
<accession>A0A418LWL4</accession>
<dbReference type="Gene3D" id="1.10.1200.10">
    <property type="entry name" value="ACP-like"/>
    <property type="match status" value="1"/>
</dbReference>
<reference evidence="1 2" key="1">
    <citation type="submission" date="2018-08" db="EMBL/GenBank/DDBJ databases">
        <title>Fibrisoma montanum sp. nov., isolated from Danxia mountain soil.</title>
        <authorList>
            <person name="Huang Y."/>
        </authorList>
    </citation>
    <scope>NUCLEOTIDE SEQUENCE [LARGE SCALE GENOMIC DNA]</scope>
    <source>
        <strain evidence="1 2">HYT19</strain>
    </source>
</reference>
<name>A0A418LWL4_9BACT</name>
<dbReference type="AlphaFoldDB" id="A0A418LWL4"/>
<sequence>MVHRLASIFEDMGIPASKLTDDADLTSQLELDELDLVNLQLQIELVFSLYLTNQQWSTIRTVGQLRQTLTHRTRKGMKIKAL</sequence>
<dbReference type="InterPro" id="IPR036736">
    <property type="entry name" value="ACP-like_sf"/>
</dbReference>
<dbReference type="EMBL" id="QXED01000016">
    <property type="protein sequence ID" value="RIV17695.1"/>
    <property type="molecule type" value="Genomic_DNA"/>
</dbReference>
<dbReference type="Proteomes" id="UP000283523">
    <property type="component" value="Unassembled WGS sequence"/>
</dbReference>
<evidence type="ECO:0000313" key="1">
    <source>
        <dbReference type="EMBL" id="RIV17695.1"/>
    </source>
</evidence>
<comment type="caution">
    <text evidence="1">The sequence shown here is derived from an EMBL/GenBank/DDBJ whole genome shotgun (WGS) entry which is preliminary data.</text>
</comment>